<protein>
    <submittedName>
        <fullName evidence="1">Uncharacterized protein</fullName>
    </submittedName>
</protein>
<accession>A0A0D9XZF7</accession>
<keyword evidence="2" id="KW-1185">Reference proteome</keyword>
<reference evidence="1 2" key="1">
    <citation type="submission" date="2012-08" db="EMBL/GenBank/DDBJ databases">
        <title>Oryza genome evolution.</title>
        <authorList>
            <person name="Wing R.A."/>
        </authorList>
    </citation>
    <scope>NUCLEOTIDE SEQUENCE</scope>
</reference>
<reference evidence="2" key="2">
    <citation type="submission" date="2013-12" db="EMBL/GenBank/DDBJ databases">
        <authorList>
            <person name="Yu Y."/>
            <person name="Lee S."/>
            <person name="de Baynast K."/>
            <person name="Wissotski M."/>
            <person name="Liu L."/>
            <person name="Talag J."/>
            <person name="Goicoechea J."/>
            <person name="Angelova A."/>
            <person name="Jetty R."/>
            <person name="Kudrna D."/>
            <person name="Golser W."/>
            <person name="Rivera L."/>
            <person name="Zhang J."/>
            <person name="Wing R."/>
        </authorList>
    </citation>
    <scope>NUCLEOTIDE SEQUENCE</scope>
</reference>
<dbReference type="Gramene" id="LPERR12G10320.1">
    <property type="protein sequence ID" value="LPERR12G10320.1"/>
    <property type="gene ID" value="LPERR12G10320"/>
</dbReference>
<dbReference type="STRING" id="77586.A0A0D9XZF7"/>
<sequence length="187" mass="21616">MIWVALANSSSADGFHRICMVNNLQLGFHMHQNNSLHVYYLYLKNFEGNDKQLWKMEPWEFTPISPAPNPRRYGFDGPTKKIVCRANRGLTLAVRGGRVVLATPNPMDEYQVGLVPYNPDFMDESIMWSGTKRDWGDGFNCIRMINNINSVLSIPSEDPREINDGIEVILSVWKEGENQLWRFYGWE</sequence>
<reference evidence="1" key="3">
    <citation type="submission" date="2015-04" db="UniProtKB">
        <authorList>
            <consortium name="EnsemblPlants"/>
        </authorList>
    </citation>
    <scope>IDENTIFICATION</scope>
</reference>
<dbReference type="EnsemblPlants" id="LPERR12G10320.1">
    <property type="protein sequence ID" value="LPERR12G10320.1"/>
    <property type="gene ID" value="LPERR12G10320"/>
</dbReference>
<dbReference type="SUPFAM" id="SSF50370">
    <property type="entry name" value="Ricin B-like lectins"/>
    <property type="match status" value="1"/>
</dbReference>
<dbReference type="InterPro" id="IPR035992">
    <property type="entry name" value="Ricin_B-like_lectins"/>
</dbReference>
<evidence type="ECO:0000313" key="2">
    <source>
        <dbReference type="Proteomes" id="UP000032180"/>
    </source>
</evidence>
<dbReference type="PANTHER" id="PTHR31257">
    <property type="entry name" value="RICIN B-LIKE LECTIN EULS3"/>
    <property type="match status" value="1"/>
</dbReference>
<dbReference type="AlphaFoldDB" id="A0A0D9XZF7"/>
<organism evidence="1 2">
    <name type="scientific">Leersia perrieri</name>
    <dbReference type="NCBI Taxonomy" id="77586"/>
    <lineage>
        <taxon>Eukaryota</taxon>
        <taxon>Viridiplantae</taxon>
        <taxon>Streptophyta</taxon>
        <taxon>Embryophyta</taxon>
        <taxon>Tracheophyta</taxon>
        <taxon>Spermatophyta</taxon>
        <taxon>Magnoliopsida</taxon>
        <taxon>Liliopsida</taxon>
        <taxon>Poales</taxon>
        <taxon>Poaceae</taxon>
        <taxon>BOP clade</taxon>
        <taxon>Oryzoideae</taxon>
        <taxon>Oryzeae</taxon>
        <taxon>Oryzinae</taxon>
        <taxon>Leersia</taxon>
    </lineage>
</organism>
<dbReference type="InterPro" id="IPR040249">
    <property type="entry name" value="Ricin_B-like_lectin_EULS3-like"/>
</dbReference>
<dbReference type="Proteomes" id="UP000032180">
    <property type="component" value="Chromosome 12"/>
</dbReference>
<dbReference type="PANTHER" id="PTHR31257:SF21">
    <property type="entry name" value="OS07G0683600 PROTEIN"/>
    <property type="match status" value="1"/>
</dbReference>
<evidence type="ECO:0000313" key="1">
    <source>
        <dbReference type="EnsemblPlants" id="LPERR12G10320.1"/>
    </source>
</evidence>
<name>A0A0D9XZF7_9ORYZ</name>
<proteinExistence type="predicted"/>
<dbReference type="HOGENOM" id="CLU_1449671_0_0_1"/>